<name>A0A3B1K0B1_ASTMX</name>
<protein>
    <submittedName>
        <fullName evidence="7">Sorting nexin 8a</fullName>
    </submittedName>
</protein>
<keyword evidence="5" id="KW-0472">Membrane</keyword>
<evidence type="ECO:0000256" key="1">
    <source>
        <dbReference type="ARBA" id="ARBA00004287"/>
    </source>
</evidence>
<dbReference type="CDD" id="cd07597">
    <property type="entry name" value="BAR_SNX8"/>
    <property type="match status" value="1"/>
</dbReference>
<evidence type="ECO:0000313" key="8">
    <source>
        <dbReference type="Proteomes" id="UP000018467"/>
    </source>
</evidence>
<dbReference type="GO" id="GO:0031901">
    <property type="term" value="C:early endosome membrane"/>
    <property type="evidence" value="ECO:0007669"/>
    <property type="project" value="TreeGrafter"/>
</dbReference>
<sequence>MLHQQQFKKRRWLTSSCPRTLISVVQHFNSDRELNPSPIAPWQVDLQNLRMQPVQENPLLLSLTLANLLSKDTIKVDLIPEKKGLFLKHVEYQVTSQRFKISVYRRYSDFDVFHELLLQRYAYRTVPALPPKRVLKGEREFIEGRRRGLGRFLNLVARHPFFSEDELVKTFLTFSGSDVQTKLRDSFKRMGDEFMTCRYATQAKEYLPADIQSCFSASRELIRNIHNSFQKLRERAEKMAERSKENATDLLMFGKELSALGSDSSPVPVLGLSKSMWGDLRHSLHGLSSEFSSLADKAAEQGRREEDDVVEKLHLFLDLLQSYKDLCERHEKGVLHEHQKALQKYSVMKRQMMSATVQSKEQVSVEQLESRIVQQENAIQTMELRNYFSLFCLHQESQLIFTYLPITSDILGAFVNSQVQGHREVRTAVY</sequence>
<dbReference type="Pfam" id="PF19566">
    <property type="entry name" value="Snx8_BAR_dom"/>
    <property type="match status" value="1"/>
</dbReference>
<comment type="subcellular location">
    <subcellularLocation>
        <location evidence="1">Membrane</location>
        <topology evidence="1">Peripheral membrane protein</topology>
        <orientation evidence="1">Cytoplasmic side</orientation>
    </subcellularLocation>
</comment>
<organism evidence="7 8">
    <name type="scientific">Astyanax mexicanus</name>
    <name type="common">Blind cave fish</name>
    <name type="synonym">Astyanax fasciatus mexicanus</name>
    <dbReference type="NCBI Taxonomy" id="7994"/>
    <lineage>
        <taxon>Eukaryota</taxon>
        <taxon>Metazoa</taxon>
        <taxon>Chordata</taxon>
        <taxon>Craniata</taxon>
        <taxon>Vertebrata</taxon>
        <taxon>Euteleostomi</taxon>
        <taxon>Actinopterygii</taxon>
        <taxon>Neopterygii</taxon>
        <taxon>Teleostei</taxon>
        <taxon>Ostariophysi</taxon>
        <taxon>Characiformes</taxon>
        <taxon>Characoidei</taxon>
        <taxon>Acestrorhamphidae</taxon>
        <taxon>Acestrorhamphinae</taxon>
        <taxon>Astyanax</taxon>
    </lineage>
</organism>
<dbReference type="Bgee" id="ENSAMXG00000032274">
    <property type="expression patterns" value="Expressed in mesonephros and 14 other cell types or tissues"/>
</dbReference>
<dbReference type="GO" id="GO:0006886">
    <property type="term" value="P:intracellular protein transport"/>
    <property type="evidence" value="ECO:0007669"/>
    <property type="project" value="TreeGrafter"/>
</dbReference>
<reference evidence="7" key="4">
    <citation type="submission" date="2025-09" db="UniProtKB">
        <authorList>
            <consortium name="Ensembl"/>
        </authorList>
    </citation>
    <scope>IDENTIFICATION</scope>
</reference>
<dbReference type="SMART" id="SM00312">
    <property type="entry name" value="PX"/>
    <property type="match status" value="1"/>
</dbReference>
<dbReference type="InterPro" id="IPR027267">
    <property type="entry name" value="AH/BAR_dom_sf"/>
</dbReference>
<accession>A0A3B1K0B1</accession>
<dbReference type="InterPro" id="IPR036871">
    <property type="entry name" value="PX_dom_sf"/>
</dbReference>
<dbReference type="Ensembl" id="ENSAMXT00000042739.1">
    <property type="protein sequence ID" value="ENSAMXP00000048097.1"/>
    <property type="gene ID" value="ENSAMXG00000032274.1"/>
</dbReference>
<proteinExistence type="inferred from homology"/>
<dbReference type="GeneTree" id="ENSGT00460000041594"/>
<reference evidence="8" key="2">
    <citation type="journal article" date="2014" name="Nat. Commun.">
        <title>The cavefish genome reveals candidate genes for eye loss.</title>
        <authorList>
            <person name="McGaugh S.E."/>
            <person name="Gross J.B."/>
            <person name="Aken B."/>
            <person name="Blin M."/>
            <person name="Borowsky R."/>
            <person name="Chalopin D."/>
            <person name="Hinaux H."/>
            <person name="Jeffery W.R."/>
            <person name="Keene A."/>
            <person name="Ma L."/>
            <person name="Minx P."/>
            <person name="Murphy D."/>
            <person name="O'Quin K.E."/>
            <person name="Retaux S."/>
            <person name="Rohner N."/>
            <person name="Searle S.M."/>
            <person name="Stahl B.A."/>
            <person name="Tabin C."/>
            <person name="Volff J.N."/>
            <person name="Yoshizawa M."/>
            <person name="Warren W.C."/>
        </authorList>
    </citation>
    <scope>NUCLEOTIDE SEQUENCE [LARGE SCALE GENOMIC DNA]</scope>
    <source>
        <strain evidence="8">female</strain>
    </source>
</reference>
<dbReference type="GO" id="GO:0034498">
    <property type="term" value="P:early endosome to Golgi transport"/>
    <property type="evidence" value="ECO:0007669"/>
    <property type="project" value="TreeGrafter"/>
</dbReference>
<evidence type="ECO:0000256" key="5">
    <source>
        <dbReference type="ARBA" id="ARBA00023136"/>
    </source>
</evidence>
<dbReference type="InterPro" id="IPR045734">
    <property type="entry name" value="Snx8_BAR_dom"/>
</dbReference>
<dbReference type="AlphaFoldDB" id="A0A3B1K0B1"/>
<dbReference type="CDD" id="cd06866">
    <property type="entry name" value="PX_SNX8_Mvp1p_like"/>
    <property type="match status" value="1"/>
</dbReference>
<dbReference type="PANTHER" id="PTHR46571">
    <property type="entry name" value="SORTING NEXIN-8"/>
    <property type="match status" value="1"/>
</dbReference>
<dbReference type="Gene3D" id="1.20.1270.60">
    <property type="entry name" value="Arfaptin homology (AH) domain/BAR domain"/>
    <property type="match status" value="1"/>
</dbReference>
<dbReference type="PROSITE" id="PS50195">
    <property type="entry name" value="PX"/>
    <property type="match status" value="1"/>
</dbReference>
<evidence type="ECO:0000259" key="6">
    <source>
        <dbReference type="PROSITE" id="PS50195"/>
    </source>
</evidence>
<dbReference type="InterPro" id="IPR035704">
    <property type="entry name" value="SNX8/Mvp1_PX"/>
</dbReference>
<feature type="domain" description="PX" evidence="6">
    <location>
        <begin position="70"/>
        <end position="179"/>
    </location>
</feature>
<evidence type="ECO:0000256" key="3">
    <source>
        <dbReference type="ARBA" id="ARBA00022448"/>
    </source>
</evidence>
<dbReference type="GO" id="GO:0035091">
    <property type="term" value="F:phosphatidylinositol binding"/>
    <property type="evidence" value="ECO:0007669"/>
    <property type="project" value="InterPro"/>
</dbReference>
<keyword evidence="4" id="KW-0653">Protein transport</keyword>
<keyword evidence="3" id="KW-0813">Transport</keyword>
<dbReference type="InterPro" id="IPR028662">
    <property type="entry name" value="SNX8/Mvp1"/>
</dbReference>
<reference evidence="7" key="3">
    <citation type="submission" date="2025-08" db="UniProtKB">
        <authorList>
            <consortium name="Ensembl"/>
        </authorList>
    </citation>
    <scope>IDENTIFICATION</scope>
</reference>
<evidence type="ECO:0000256" key="2">
    <source>
        <dbReference type="ARBA" id="ARBA00010883"/>
    </source>
</evidence>
<dbReference type="Gene3D" id="3.30.1520.10">
    <property type="entry name" value="Phox-like domain"/>
    <property type="match status" value="1"/>
</dbReference>
<dbReference type="GO" id="GO:0005829">
    <property type="term" value="C:cytosol"/>
    <property type="evidence" value="ECO:0007669"/>
    <property type="project" value="GOC"/>
</dbReference>
<comment type="similarity">
    <text evidence="2">Belongs to the sorting nexin family.</text>
</comment>
<dbReference type="Proteomes" id="UP000018467">
    <property type="component" value="Unassembled WGS sequence"/>
</dbReference>
<dbReference type="InterPro" id="IPR001683">
    <property type="entry name" value="PX_dom"/>
</dbReference>
<evidence type="ECO:0000313" key="7">
    <source>
        <dbReference type="Ensembl" id="ENSAMXP00000048097.1"/>
    </source>
</evidence>
<reference evidence="8" key="1">
    <citation type="submission" date="2013-03" db="EMBL/GenBank/DDBJ databases">
        <authorList>
            <person name="Jeffery W."/>
            <person name="Warren W."/>
            <person name="Wilson R.K."/>
        </authorList>
    </citation>
    <scope>NUCLEOTIDE SEQUENCE</scope>
    <source>
        <strain evidence="8">female</strain>
    </source>
</reference>
<dbReference type="PANTHER" id="PTHR46571:SF1">
    <property type="entry name" value="SORTING NEXIN-8"/>
    <property type="match status" value="1"/>
</dbReference>
<dbReference type="Pfam" id="PF00787">
    <property type="entry name" value="PX"/>
    <property type="match status" value="1"/>
</dbReference>
<keyword evidence="8" id="KW-1185">Reference proteome</keyword>
<dbReference type="SUPFAM" id="SSF64268">
    <property type="entry name" value="PX domain"/>
    <property type="match status" value="1"/>
</dbReference>
<evidence type="ECO:0000256" key="4">
    <source>
        <dbReference type="ARBA" id="ARBA00022927"/>
    </source>
</evidence>